<accession>A0A926GIL0</accession>
<name>A0A926GIL0_9RHOB</name>
<feature type="region of interest" description="Disordered" evidence="1">
    <location>
        <begin position="55"/>
        <end position="75"/>
    </location>
</feature>
<dbReference type="RefSeq" id="WP_187794139.1">
    <property type="nucleotide sequence ID" value="NZ_JACOQL010000004.1"/>
</dbReference>
<proteinExistence type="predicted"/>
<organism evidence="3 4">
    <name type="scientific">Paracoccus amoyensis</name>
    <dbReference type="NCBI Taxonomy" id="2760093"/>
    <lineage>
        <taxon>Bacteria</taxon>
        <taxon>Pseudomonadati</taxon>
        <taxon>Pseudomonadota</taxon>
        <taxon>Alphaproteobacteria</taxon>
        <taxon>Rhodobacterales</taxon>
        <taxon>Paracoccaceae</taxon>
        <taxon>Paracoccus</taxon>
    </lineage>
</organism>
<dbReference type="PROSITE" id="PS51318">
    <property type="entry name" value="TAT"/>
    <property type="match status" value="1"/>
</dbReference>
<keyword evidence="2" id="KW-0732">Signal</keyword>
<gene>
    <name evidence="3" type="ORF">H4P12_13170</name>
</gene>
<evidence type="ECO:0008006" key="5">
    <source>
        <dbReference type="Google" id="ProtNLM"/>
    </source>
</evidence>
<evidence type="ECO:0000313" key="3">
    <source>
        <dbReference type="EMBL" id="MBC9247632.1"/>
    </source>
</evidence>
<keyword evidence="4" id="KW-1185">Reference proteome</keyword>
<evidence type="ECO:0000256" key="1">
    <source>
        <dbReference type="SAM" id="MobiDB-lite"/>
    </source>
</evidence>
<feature type="chain" id="PRO_5037618127" description="Secreted protein" evidence="2">
    <location>
        <begin position="31"/>
        <end position="135"/>
    </location>
</feature>
<reference evidence="3" key="1">
    <citation type="submission" date="2020-08" db="EMBL/GenBank/DDBJ databases">
        <title>Paracoccus amoyensis sp. nov., isolated from the surface seawater at coast of Xiamen, Fujian.</title>
        <authorList>
            <person name="Lyu L."/>
        </authorList>
    </citation>
    <scope>NUCLEOTIDE SEQUENCE</scope>
    <source>
        <strain evidence="3">11-3</strain>
    </source>
</reference>
<comment type="caution">
    <text evidence="3">The sequence shown here is derived from an EMBL/GenBank/DDBJ whole genome shotgun (WGS) entry which is preliminary data.</text>
</comment>
<evidence type="ECO:0000313" key="4">
    <source>
        <dbReference type="Proteomes" id="UP000608594"/>
    </source>
</evidence>
<evidence type="ECO:0000256" key="2">
    <source>
        <dbReference type="SAM" id="SignalP"/>
    </source>
</evidence>
<sequence>MSRLTDRRAILLAAGTAALVATTGTVAAQAADIRGVVEFEGGTAIPEGKIEVYLDDPATGPATGDTARGQASKAQLASDGGMKAVEFSLPVDPAGQSSQQIVAQLLREDGWLLARGSAEVKAGAPAKITLYTVMY</sequence>
<dbReference type="EMBL" id="JACOQL010000004">
    <property type="protein sequence ID" value="MBC9247632.1"/>
    <property type="molecule type" value="Genomic_DNA"/>
</dbReference>
<protein>
    <recommendedName>
        <fullName evidence="5">Secreted protein</fullName>
    </recommendedName>
</protein>
<dbReference type="Proteomes" id="UP000608594">
    <property type="component" value="Unassembled WGS sequence"/>
</dbReference>
<dbReference type="AlphaFoldDB" id="A0A926GIL0"/>
<feature type="signal peptide" evidence="2">
    <location>
        <begin position="1"/>
        <end position="30"/>
    </location>
</feature>
<dbReference type="InterPro" id="IPR006311">
    <property type="entry name" value="TAT_signal"/>
</dbReference>